<gene>
    <name evidence="1" type="ORF">S12H4_24586</name>
</gene>
<proteinExistence type="predicted"/>
<organism evidence="1">
    <name type="scientific">marine sediment metagenome</name>
    <dbReference type="NCBI Taxonomy" id="412755"/>
    <lineage>
        <taxon>unclassified sequences</taxon>
        <taxon>metagenomes</taxon>
        <taxon>ecological metagenomes</taxon>
    </lineage>
</organism>
<evidence type="ECO:0000313" key="1">
    <source>
        <dbReference type="EMBL" id="GAI79439.1"/>
    </source>
</evidence>
<feature type="non-terminal residue" evidence="1">
    <location>
        <position position="149"/>
    </location>
</feature>
<protein>
    <submittedName>
        <fullName evidence="1">Uncharacterized protein</fullName>
    </submittedName>
</protein>
<accession>X1THC2</accession>
<reference evidence="1" key="1">
    <citation type="journal article" date="2014" name="Front. Microbiol.">
        <title>High frequency of phylogenetically diverse reductive dehalogenase-homologous genes in deep subseafloor sedimentary metagenomes.</title>
        <authorList>
            <person name="Kawai M."/>
            <person name="Futagami T."/>
            <person name="Toyoda A."/>
            <person name="Takaki Y."/>
            <person name="Nishi S."/>
            <person name="Hori S."/>
            <person name="Arai W."/>
            <person name="Tsubouchi T."/>
            <person name="Morono Y."/>
            <person name="Uchiyama I."/>
            <person name="Ito T."/>
            <person name="Fujiyama A."/>
            <person name="Inagaki F."/>
            <person name="Takami H."/>
        </authorList>
    </citation>
    <scope>NUCLEOTIDE SEQUENCE</scope>
    <source>
        <strain evidence="1">Expedition CK06-06</strain>
    </source>
</reference>
<dbReference type="EMBL" id="BARW01013393">
    <property type="protein sequence ID" value="GAI79439.1"/>
    <property type="molecule type" value="Genomic_DNA"/>
</dbReference>
<name>X1THC2_9ZZZZ</name>
<feature type="non-terminal residue" evidence="1">
    <location>
        <position position="1"/>
    </location>
</feature>
<comment type="caution">
    <text evidence="1">The sequence shown here is derived from an EMBL/GenBank/DDBJ whole genome shotgun (WGS) entry which is preliminary data.</text>
</comment>
<sequence length="149" mass="16426">ADIGTLTLVDTDANTNHSGVDTATAQLSLSGCNPFNVNLTETGVNTSTFTTNFCVIRDFPDADNVKLANSSSVTVLSRTVDNKEVTIILFDIYIRIRITITADIHFFLLSARYYDSWNSGTCEGYVYANSSYDDKAPTISDMRVDYLTH</sequence>
<dbReference type="AlphaFoldDB" id="X1THC2"/>